<name>A0A843TQC6_COLES</name>
<accession>A0A843TQC6</accession>
<comment type="caution">
    <text evidence="1">The sequence shown here is derived from an EMBL/GenBank/DDBJ whole genome shotgun (WGS) entry which is preliminary data.</text>
</comment>
<dbReference type="Proteomes" id="UP000652761">
    <property type="component" value="Unassembled WGS sequence"/>
</dbReference>
<evidence type="ECO:0000313" key="1">
    <source>
        <dbReference type="EMBL" id="MQL74682.1"/>
    </source>
</evidence>
<keyword evidence="2" id="KW-1185">Reference proteome</keyword>
<dbReference type="AlphaFoldDB" id="A0A843TQC6"/>
<organism evidence="1 2">
    <name type="scientific">Colocasia esculenta</name>
    <name type="common">Wild taro</name>
    <name type="synonym">Arum esculentum</name>
    <dbReference type="NCBI Taxonomy" id="4460"/>
    <lineage>
        <taxon>Eukaryota</taxon>
        <taxon>Viridiplantae</taxon>
        <taxon>Streptophyta</taxon>
        <taxon>Embryophyta</taxon>
        <taxon>Tracheophyta</taxon>
        <taxon>Spermatophyta</taxon>
        <taxon>Magnoliopsida</taxon>
        <taxon>Liliopsida</taxon>
        <taxon>Araceae</taxon>
        <taxon>Aroideae</taxon>
        <taxon>Colocasieae</taxon>
        <taxon>Colocasia</taxon>
    </lineage>
</organism>
<protein>
    <submittedName>
        <fullName evidence="1">Uncharacterized protein</fullName>
    </submittedName>
</protein>
<reference evidence="1" key="1">
    <citation type="submission" date="2017-07" db="EMBL/GenBank/DDBJ databases">
        <title>Taro Niue Genome Assembly and Annotation.</title>
        <authorList>
            <person name="Atibalentja N."/>
            <person name="Keating K."/>
            <person name="Fields C.J."/>
        </authorList>
    </citation>
    <scope>NUCLEOTIDE SEQUENCE</scope>
    <source>
        <strain evidence="1">Niue_2</strain>
        <tissue evidence="1">Leaf</tissue>
    </source>
</reference>
<proteinExistence type="predicted"/>
<dbReference type="EMBL" id="NMUH01000219">
    <property type="protein sequence ID" value="MQL74682.1"/>
    <property type="molecule type" value="Genomic_DNA"/>
</dbReference>
<gene>
    <name evidence="1" type="ORF">Taro_007043</name>
</gene>
<sequence>MTTLFLKELLMDANMRLTQRLVLACQQAAQILEEALEATKEIKKKTNHNGKRGYNHDKKVSQMMTLHSPMGMDWSEERPEVIAMECP</sequence>
<evidence type="ECO:0000313" key="2">
    <source>
        <dbReference type="Proteomes" id="UP000652761"/>
    </source>
</evidence>